<dbReference type="AlphaFoldDB" id="A0A239PKA4"/>
<keyword evidence="4" id="KW-0472">Membrane</keyword>
<evidence type="ECO:0000256" key="1">
    <source>
        <dbReference type="ARBA" id="ARBA00005189"/>
    </source>
</evidence>
<keyword evidence="2 6" id="KW-0808">Transferase</keyword>
<keyword evidence="3 6" id="KW-0012">Acyltransferase</keyword>
<evidence type="ECO:0000256" key="4">
    <source>
        <dbReference type="SAM" id="Phobius"/>
    </source>
</evidence>
<organism evidence="6 7">
    <name type="scientific">Amphiplicatus metriothermophilus</name>
    <dbReference type="NCBI Taxonomy" id="1519374"/>
    <lineage>
        <taxon>Bacteria</taxon>
        <taxon>Pseudomonadati</taxon>
        <taxon>Pseudomonadota</taxon>
        <taxon>Alphaproteobacteria</taxon>
        <taxon>Parvularculales</taxon>
        <taxon>Parvularculaceae</taxon>
        <taxon>Amphiplicatus</taxon>
    </lineage>
</organism>
<dbReference type="InterPro" id="IPR002123">
    <property type="entry name" value="Plipid/glycerol_acylTrfase"/>
</dbReference>
<keyword evidence="4" id="KW-1133">Transmembrane helix</keyword>
<accession>A0A239PKA4</accession>
<dbReference type="SUPFAM" id="SSF69593">
    <property type="entry name" value="Glycerol-3-phosphate (1)-acyltransferase"/>
    <property type="match status" value="1"/>
</dbReference>
<dbReference type="Pfam" id="PF01553">
    <property type="entry name" value="Acyltransferase"/>
    <property type="match status" value="1"/>
</dbReference>
<sequence length="251" mass="26649">MARLRSAVFLVYLVAGTLVTAVVAAPALLFGEKAAREAVRAWARLMLGGLRLICGIGWRVEGREHVPGGGAIVASNHQSMWETLALFALLPTPAAIFKKELLRIPIYGWWGLRAGSIAVDRKGGAKTMRAMTRAAAAKIAEGAQLIVFPEGTRRPVGARGPLQPGIAGVYLAANAPCVPVVHDSGKYWRHPGWVKFPGVVTVRFLPPIEPGLDRKAFIRALESRFDEGLASLADAAEPDPGAIDAKGHAAA</sequence>
<comment type="pathway">
    <text evidence="1">Lipid metabolism.</text>
</comment>
<reference evidence="6 7" key="1">
    <citation type="submission" date="2017-07" db="EMBL/GenBank/DDBJ databases">
        <authorList>
            <person name="Sun Z.S."/>
            <person name="Albrecht U."/>
            <person name="Echele G."/>
            <person name="Lee C.C."/>
        </authorList>
    </citation>
    <scope>NUCLEOTIDE SEQUENCE [LARGE SCALE GENOMIC DNA]</scope>
    <source>
        <strain evidence="6 7">CGMCC 1.12710</strain>
    </source>
</reference>
<feature type="domain" description="Phospholipid/glycerol acyltransferase" evidence="5">
    <location>
        <begin position="71"/>
        <end position="185"/>
    </location>
</feature>
<keyword evidence="4" id="KW-0812">Transmembrane</keyword>
<keyword evidence="7" id="KW-1185">Reference proteome</keyword>
<dbReference type="PANTHER" id="PTHR10434:SF40">
    <property type="entry name" value="1-ACYL-SN-GLYCEROL-3-PHOSPHATE ACYLTRANSFERASE"/>
    <property type="match status" value="1"/>
</dbReference>
<evidence type="ECO:0000256" key="2">
    <source>
        <dbReference type="ARBA" id="ARBA00022679"/>
    </source>
</evidence>
<name>A0A239PKA4_9PROT</name>
<gene>
    <name evidence="6" type="ORF">SAMN06297382_0246</name>
</gene>
<dbReference type="OrthoDB" id="5290997at2"/>
<dbReference type="RefSeq" id="WP_089410768.1">
    <property type="nucleotide sequence ID" value="NZ_FZQA01000001.1"/>
</dbReference>
<dbReference type="EMBL" id="FZQA01000001">
    <property type="protein sequence ID" value="SNT67753.1"/>
    <property type="molecule type" value="Genomic_DNA"/>
</dbReference>
<evidence type="ECO:0000259" key="5">
    <source>
        <dbReference type="SMART" id="SM00563"/>
    </source>
</evidence>
<dbReference type="SMART" id="SM00563">
    <property type="entry name" value="PlsC"/>
    <property type="match status" value="1"/>
</dbReference>
<dbReference type="GO" id="GO:0003841">
    <property type="term" value="F:1-acylglycerol-3-phosphate O-acyltransferase activity"/>
    <property type="evidence" value="ECO:0007669"/>
    <property type="project" value="TreeGrafter"/>
</dbReference>
<proteinExistence type="predicted"/>
<feature type="transmembrane region" description="Helical" evidence="4">
    <location>
        <begin position="6"/>
        <end position="29"/>
    </location>
</feature>
<dbReference type="PANTHER" id="PTHR10434">
    <property type="entry name" value="1-ACYL-SN-GLYCEROL-3-PHOSPHATE ACYLTRANSFERASE"/>
    <property type="match status" value="1"/>
</dbReference>
<evidence type="ECO:0000256" key="3">
    <source>
        <dbReference type="ARBA" id="ARBA00023315"/>
    </source>
</evidence>
<dbReference type="CDD" id="cd07989">
    <property type="entry name" value="LPLAT_AGPAT-like"/>
    <property type="match status" value="1"/>
</dbReference>
<evidence type="ECO:0000313" key="7">
    <source>
        <dbReference type="Proteomes" id="UP000198346"/>
    </source>
</evidence>
<dbReference type="Proteomes" id="UP000198346">
    <property type="component" value="Unassembled WGS sequence"/>
</dbReference>
<evidence type="ECO:0000313" key="6">
    <source>
        <dbReference type="EMBL" id="SNT67753.1"/>
    </source>
</evidence>
<dbReference type="GO" id="GO:0006654">
    <property type="term" value="P:phosphatidic acid biosynthetic process"/>
    <property type="evidence" value="ECO:0007669"/>
    <property type="project" value="TreeGrafter"/>
</dbReference>
<protein>
    <submittedName>
        <fullName evidence="6">1-acyl-sn-glycerol-3-phosphate acyltransferase</fullName>
    </submittedName>
</protein>